<evidence type="ECO:0000256" key="1">
    <source>
        <dbReference type="SAM" id="MobiDB-lite"/>
    </source>
</evidence>
<gene>
    <name evidence="2" type="ORF">O3P69_016568</name>
</gene>
<name>A0AAW0SYB6_SCYPA</name>
<protein>
    <submittedName>
        <fullName evidence="2">Uncharacterized protein</fullName>
    </submittedName>
</protein>
<reference evidence="2 3" key="1">
    <citation type="submission" date="2023-03" db="EMBL/GenBank/DDBJ databases">
        <title>High-quality genome of Scylla paramamosain provides insights in environmental adaptation.</title>
        <authorList>
            <person name="Zhang L."/>
        </authorList>
    </citation>
    <scope>NUCLEOTIDE SEQUENCE [LARGE SCALE GENOMIC DNA]</scope>
    <source>
        <strain evidence="2">LZ_2023a</strain>
        <tissue evidence="2">Muscle</tissue>
    </source>
</reference>
<organism evidence="2 3">
    <name type="scientific">Scylla paramamosain</name>
    <name type="common">Mud crab</name>
    <dbReference type="NCBI Taxonomy" id="85552"/>
    <lineage>
        <taxon>Eukaryota</taxon>
        <taxon>Metazoa</taxon>
        <taxon>Ecdysozoa</taxon>
        <taxon>Arthropoda</taxon>
        <taxon>Crustacea</taxon>
        <taxon>Multicrustacea</taxon>
        <taxon>Malacostraca</taxon>
        <taxon>Eumalacostraca</taxon>
        <taxon>Eucarida</taxon>
        <taxon>Decapoda</taxon>
        <taxon>Pleocyemata</taxon>
        <taxon>Brachyura</taxon>
        <taxon>Eubrachyura</taxon>
        <taxon>Portunoidea</taxon>
        <taxon>Portunidae</taxon>
        <taxon>Portuninae</taxon>
        <taxon>Scylla</taxon>
    </lineage>
</organism>
<dbReference type="Proteomes" id="UP001487740">
    <property type="component" value="Unassembled WGS sequence"/>
</dbReference>
<proteinExistence type="predicted"/>
<keyword evidence="3" id="KW-1185">Reference proteome</keyword>
<sequence>MIGASERRTVHSQPLEAVYRLMALEISNNEEATRSLKSRIARAVTPEPRVEVLVPCGVPEGAGGVVSPSPSVALTRPFPPRKRRQICTFTESQVAWRAVRCVSTRRDAAKNSVQRRPPPSTPSKAPAVSEEPRRVSVPACVSRFVVVVVPSRAGVVASVSGKCYASLMAMYRLSALRRQLDSKTSQYPLREREKLMGQESSTSRSRGYGDYSSRARRQDEEDVLHRYSSRSRTLPIPPPRDSGWVAARRAVGDVSLGGRVLWHEAACGCRGRQWRRAKVEAAISPSSGAD</sequence>
<feature type="region of interest" description="Disordered" evidence="1">
    <location>
        <begin position="107"/>
        <end position="132"/>
    </location>
</feature>
<feature type="compositionally biased region" description="Low complexity" evidence="1">
    <location>
        <begin position="200"/>
        <end position="212"/>
    </location>
</feature>
<accession>A0AAW0SYB6</accession>
<evidence type="ECO:0000313" key="3">
    <source>
        <dbReference type="Proteomes" id="UP001487740"/>
    </source>
</evidence>
<feature type="region of interest" description="Disordered" evidence="1">
    <location>
        <begin position="194"/>
        <end position="241"/>
    </location>
</feature>
<dbReference type="EMBL" id="JARAKH010000042">
    <property type="protein sequence ID" value="KAK8379994.1"/>
    <property type="molecule type" value="Genomic_DNA"/>
</dbReference>
<evidence type="ECO:0000313" key="2">
    <source>
        <dbReference type="EMBL" id="KAK8379994.1"/>
    </source>
</evidence>
<feature type="compositionally biased region" description="Basic and acidic residues" evidence="1">
    <location>
        <begin position="216"/>
        <end position="225"/>
    </location>
</feature>
<dbReference type="AlphaFoldDB" id="A0AAW0SYB6"/>
<comment type="caution">
    <text evidence="2">The sequence shown here is derived from an EMBL/GenBank/DDBJ whole genome shotgun (WGS) entry which is preliminary data.</text>
</comment>